<proteinExistence type="predicted"/>
<evidence type="ECO:0000313" key="1">
    <source>
        <dbReference type="EMBL" id="SHI37685.1"/>
    </source>
</evidence>
<protein>
    <recommendedName>
        <fullName evidence="3">Glycosyl transferase family 2</fullName>
    </recommendedName>
</protein>
<dbReference type="RefSeq" id="WP_073147597.1">
    <property type="nucleotide sequence ID" value="NZ_FQYY01000001.1"/>
</dbReference>
<reference evidence="1 2" key="1">
    <citation type="submission" date="2016-11" db="EMBL/GenBank/DDBJ databases">
        <authorList>
            <person name="Jaros S."/>
            <person name="Januszkiewicz K."/>
            <person name="Wedrychowicz H."/>
        </authorList>
    </citation>
    <scope>NUCLEOTIDE SEQUENCE [LARGE SCALE GENOMIC DNA]</scope>
    <source>
        <strain evidence="1 2">DSM 21425</strain>
    </source>
</reference>
<dbReference type="Proteomes" id="UP000184225">
    <property type="component" value="Unassembled WGS sequence"/>
</dbReference>
<accession>A0A1M6AML2</accession>
<name>A0A1M6AML2_9FLAO</name>
<dbReference type="STRING" id="579105.SAMN04488096_101345"/>
<sequence>MVSQHTLAVIIRASGENTLKALIKIIKKQLLPEDVLVVLEKEVCFEDKLKLGFQKAIELNKDFTVFIDADILLRKNALRKVRENLHRLEVKDFGFGFLLFDRFYEEPKFRGFHVYRTEILKKAINFVPNEGEQLRPETFVKNQLKKEGYTWQNHLTRYVAGIHDFYQSPKDIFYKYLVRGKRSQNDIDGLIRKFEKSNVDDFAIALEGIQASKKMDSISNNKYLYNNSENNFRSVKIIDLDKLNVDIITIHNLFKKYKFNSLFWKSLA</sequence>
<dbReference type="AlphaFoldDB" id="A0A1M6AML2"/>
<dbReference type="OrthoDB" id="1446023at2"/>
<keyword evidence="2" id="KW-1185">Reference proteome</keyword>
<gene>
    <name evidence="1" type="ORF">SAMN04488096_101345</name>
</gene>
<dbReference type="EMBL" id="FQYY01000001">
    <property type="protein sequence ID" value="SHI37685.1"/>
    <property type="molecule type" value="Genomic_DNA"/>
</dbReference>
<organism evidence="1 2">
    <name type="scientific">Mesonia phycicola</name>
    <dbReference type="NCBI Taxonomy" id="579105"/>
    <lineage>
        <taxon>Bacteria</taxon>
        <taxon>Pseudomonadati</taxon>
        <taxon>Bacteroidota</taxon>
        <taxon>Flavobacteriia</taxon>
        <taxon>Flavobacteriales</taxon>
        <taxon>Flavobacteriaceae</taxon>
        <taxon>Mesonia</taxon>
    </lineage>
</organism>
<evidence type="ECO:0000313" key="2">
    <source>
        <dbReference type="Proteomes" id="UP000184225"/>
    </source>
</evidence>
<evidence type="ECO:0008006" key="3">
    <source>
        <dbReference type="Google" id="ProtNLM"/>
    </source>
</evidence>